<dbReference type="InterPro" id="IPR044000">
    <property type="entry name" value="Phage_tube_2"/>
</dbReference>
<organism evidence="1 2">
    <name type="scientific">Desulfobaculum xiamenense</name>
    <dbReference type="NCBI Taxonomy" id="995050"/>
    <lineage>
        <taxon>Bacteria</taxon>
        <taxon>Pseudomonadati</taxon>
        <taxon>Thermodesulfobacteriota</taxon>
        <taxon>Desulfovibrionia</taxon>
        <taxon>Desulfovibrionales</taxon>
        <taxon>Desulfovibrionaceae</taxon>
        <taxon>Desulfobaculum</taxon>
    </lineage>
</organism>
<comment type="caution">
    <text evidence="1">The sequence shown here is derived from an EMBL/GenBank/DDBJ whole genome shotgun (WGS) entry which is preliminary data.</text>
</comment>
<dbReference type="RefSeq" id="WP_167940549.1">
    <property type="nucleotide sequence ID" value="NZ_JAATJA010000001.1"/>
</dbReference>
<sequence length="302" mass="31846">MVFNSVSGSDHVVTYVPETVWGTTPATPTMMVLRHTGFGMKPDKSTFESKELGQGGQVKDLRHGPLRVAGDIPVELSYGSYDDFIAAVLRGAWATDVLKVGATDRSFSLESIVQSGEFELFPGVLVNSLNLDIKPEAIVTGTFGCIGQNMILSGASVAASTTPANANSAFDAFTGTLSEGGVSIATVTGVSLTIENGYETGFVVGASRATTKSRQKIKVSGSLDCYYKDASLLQKFLNETVSSLALSLEDVHGNTLSIALPRIKYSGASKDIGDGPIMEKLSFVALYDETAATTITFTRTPA</sequence>
<dbReference type="EMBL" id="JAATJA010000001">
    <property type="protein sequence ID" value="NJB67497.1"/>
    <property type="molecule type" value="Genomic_DNA"/>
</dbReference>
<dbReference type="AlphaFoldDB" id="A0A846QK48"/>
<evidence type="ECO:0008006" key="3">
    <source>
        <dbReference type="Google" id="ProtNLM"/>
    </source>
</evidence>
<gene>
    <name evidence="1" type="ORF">GGQ74_001137</name>
</gene>
<evidence type="ECO:0000313" key="2">
    <source>
        <dbReference type="Proteomes" id="UP000580856"/>
    </source>
</evidence>
<name>A0A846QK48_9BACT</name>
<evidence type="ECO:0000313" key="1">
    <source>
        <dbReference type="EMBL" id="NJB67497.1"/>
    </source>
</evidence>
<accession>A0A846QK48</accession>
<protein>
    <recommendedName>
        <fullName evidence="3">Tail protein</fullName>
    </recommendedName>
</protein>
<dbReference type="Pfam" id="PF18906">
    <property type="entry name" value="Phage_tube_2"/>
    <property type="match status" value="1"/>
</dbReference>
<keyword evidence="2" id="KW-1185">Reference proteome</keyword>
<dbReference type="Proteomes" id="UP000580856">
    <property type="component" value="Unassembled WGS sequence"/>
</dbReference>
<proteinExistence type="predicted"/>
<reference evidence="1 2" key="1">
    <citation type="submission" date="2020-03" db="EMBL/GenBank/DDBJ databases">
        <title>Genomic Encyclopedia of Type Strains, Phase IV (KMG-IV): sequencing the most valuable type-strain genomes for metagenomic binning, comparative biology and taxonomic classification.</title>
        <authorList>
            <person name="Goeker M."/>
        </authorList>
    </citation>
    <scope>NUCLEOTIDE SEQUENCE [LARGE SCALE GENOMIC DNA]</scope>
    <source>
        <strain evidence="1 2">DSM 24233</strain>
    </source>
</reference>